<organism evidence="2 3">
    <name type="scientific">Candidatus Roizmanbacteria bacterium GW2011_GWA2_32_13</name>
    <dbReference type="NCBI Taxonomy" id="1618475"/>
    <lineage>
        <taxon>Bacteria</taxon>
        <taxon>Candidatus Roizmaniibacteriota</taxon>
    </lineage>
</organism>
<proteinExistence type="predicted"/>
<dbReference type="InterPro" id="IPR036388">
    <property type="entry name" value="WH-like_DNA-bd_sf"/>
</dbReference>
<dbReference type="InterPro" id="IPR036390">
    <property type="entry name" value="WH_DNA-bd_sf"/>
</dbReference>
<dbReference type="PANTHER" id="PTHR22683">
    <property type="entry name" value="SPORULATION PROTEIN RELATED"/>
    <property type="match status" value="1"/>
</dbReference>
<dbReference type="InterPro" id="IPR050206">
    <property type="entry name" value="FtsK/SpoIIIE/SftA"/>
</dbReference>
<dbReference type="AlphaFoldDB" id="A0A0G0BQN3"/>
<protein>
    <submittedName>
        <fullName evidence="2">Stage III sporulation DNA translocase E</fullName>
    </submittedName>
</protein>
<reference evidence="2 3" key="1">
    <citation type="journal article" date="2015" name="Nature">
        <title>rRNA introns, odd ribosomes, and small enigmatic genomes across a large radiation of phyla.</title>
        <authorList>
            <person name="Brown C.T."/>
            <person name="Hug L.A."/>
            <person name="Thomas B.C."/>
            <person name="Sharon I."/>
            <person name="Castelle C.J."/>
            <person name="Singh A."/>
            <person name="Wilkins M.J."/>
            <person name="Williams K.H."/>
            <person name="Banfield J.F."/>
        </authorList>
    </citation>
    <scope>NUCLEOTIDE SEQUENCE [LARGE SCALE GENOMIC DNA]</scope>
</reference>
<evidence type="ECO:0000313" key="2">
    <source>
        <dbReference type="EMBL" id="KKP33437.1"/>
    </source>
</evidence>
<dbReference type="Pfam" id="PF09397">
    <property type="entry name" value="FtsK_gamma"/>
    <property type="match status" value="1"/>
</dbReference>
<evidence type="ECO:0000313" key="3">
    <source>
        <dbReference type="Proteomes" id="UP000034349"/>
    </source>
</evidence>
<dbReference type="PATRIC" id="fig|1618475.3.peg.479"/>
<dbReference type="EMBL" id="LBOK01000043">
    <property type="protein sequence ID" value="KKP33437.1"/>
    <property type="molecule type" value="Genomic_DNA"/>
</dbReference>
<dbReference type="Gene3D" id="3.40.50.300">
    <property type="entry name" value="P-loop containing nucleotide triphosphate hydrolases"/>
    <property type="match status" value="1"/>
</dbReference>
<dbReference type="PANTHER" id="PTHR22683:SF41">
    <property type="entry name" value="DNA TRANSLOCASE FTSK"/>
    <property type="match status" value="1"/>
</dbReference>
<dbReference type="Proteomes" id="UP000034349">
    <property type="component" value="Unassembled WGS sequence"/>
</dbReference>
<dbReference type="InterPro" id="IPR027417">
    <property type="entry name" value="P-loop_NTPase"/>
</dbReference>
<gene>
    <name evidence="2" type="ORF">UR23_C0043G0015</name>
</gene>
<dbReference type="InterPro" id="IPR018541">
    <property type="entry name" value="Ftsk_gamma"/>
</dbReference>
<evidence type="ECO:0000259" key="1">
    <source>
        <dbReference type="SMART" id="SM00843"/>
    </source>
</evidence>
<comment type="caution">
    <text evidence="2">The sequence shown here is derived from an EMBL/GenBank/DDBJ whole genome shotgun (WGS) entry which is preliminary data.</text>
</comment>
<dbReference type="SMART" id="SM00843">
    <property type="entry name" value="Ftsk_gamma"/>
    <property type="match status" value="1"/>
</dbReference>
<sequence>MAGSEKLLGQGDMLYMSSNAPGVKRIQGTFVTDSETKKIVRYLKELNEKNNYEEINSTIQYTKPNIPLIDYDFESEDELYNDAKQIVLQAGKGSSSLLQRKLQIGYARAARLIDMLEKEGIVGSAHGSKPREVIKE</sequence>
<dbReference type="Gene3D" id="1.10.10.10">
    <property type="entry name" value="Winged helix-like DNA-binding domain superfamily/Winged helix DNA-binding domain"/>
    <property type="match status" value="1"/>
</dbReference>
<dbReference type="SUPFAM" id="SSF46785">
    <property type="entry name" value="Winged helix' DNA-binding domain"/>
    <property type="match status" value="1"/>
</dbReference>
<name>A0A0G0BQN3_9BACT</name>
<feature type="domain" description="FtsK gamma" evidence="1">
    <location>
        <begin position="73"/>
        <end position="136"/>
    </location>
</feature>
<accession>A0A0G0BQN3</accession>